<evidence type="ECO:0000313" key="8">
    <source>
        <dbReference type="EMBL" id="KAL3421470.1"/>
    </source>
</evidence>
<dbReference type="InterPro" id="IPR017946">
    <property type="entry name" value="PLC-like_Pdiesterase_TIM-brl"/>
</dbReference>
<feature type="repeat" description="ANK" evidence="4">
    <location>
        <begin position="357"/>
        <end position="389"/>
    </location>
</feature>
<feature type="compositionally biased region" description="Low complexity" evidence="5">
    <location>
        <begin position="490"/>
        <end position="507"/>
    </location>
</feature>
<feature type="domain" description="GP-PDE" evidence="7">
    <location>
        <begin position="707"/>
        <end position="1033"/>
    </location>
</feature>
<dbReference type="InterPro" id="IPR051578">
    <property type="entry name" value="GDPD"/>
</dbReference>
<dbReference type="Gene3D" id="1.25.40.20">
    <property type="entry name" value="Ankyrin repeat-containing domain"/>
    <property type="match status" value="1"/>
</dbReference>
<keyword evidence="9" id="KW-1185">Reference proteome</keyword>
<dbReference type="Pfam" id="PF12796">
    <property type="entry name" value="Ank_2"/>
    <property type="match status" value="2"/>
</dbReference>
<feature type="repeat" description="ANK" evidence="4">
    <location>
        <begin position="390"/>
        <end position="411"/>
    </location>
</feature>
<dbReference type="PROSITE" id="PS51382">
    <property type="entry name" value="SPX"/>
    <property type="match status" value="1"/>
</dbReference>
<sequence length="1053" mass="116148">MGALLELRGQLRKLQWFGEVNRRGFLKITKKLDKKVPYTSPHTQQRYLASRVDPKSFATNSALTQSMIVINDRLSILGDIKVNDDTLSVHSTHSMKRVSSRSILNLPPGLQDTVDQAVRTDDEPILKETLREANLESDDPAMQKLFLNLLQRSIASKSKKCISYLLREIKSLDEPDDINQRNCIHRLVISIGRAKTVQADGGHPAQSLAVTEPDNRQYITPASSPPPGPRPSRQKENFLNKGDEHVKMLLYVLDRLEPSQRQALMAQDNYGRIPLHYAAQFGFVVICQIVMEHMQRWGLFNVEHGIDATEWQDSEGMAPIHLGVIGGHFYTTQALLEGENWQGLNDHKVDMRRNITKSSAVLALATKSNFTPIVRLLVDAGVNINWQDEGGETALHIAARYGHEECARILIHGTEDQKANLELTEKSFAWTPLHVACVDGHTSIVELLVAAGADVSRSDASGWTGKEHAALRGHMVIAQRLAEVALEDASSGSETSYSSTPGTSPGEVMTISSVEASHSQTPSTKNTEALKSFGHRYLTNETMVLVSLGSMDMRKDAPAVKLDRIPLAEAHSTQLDTALSVVVSATGAQGEPTIIDLPVQDNISTEPIVFTTTDASKVKLLFDIVPTYAGSQERKVARGVAVLSSVKPTIGVKRMNLQGDLSVPIVAASTLEVIGCVNFNFLIITPFSHPNMGITEKRTYWKELSSPMVIGHRGLGKNQTSNKSLQLGENTLQSFIAAANLGANYVEFDVQLTKDHVPVIYHDFLVSETGIDAPVHTLTLEQFLHVNDTPRGSRPPSPPHPESRQAQVVRGMDRQRSLSMGHIVPELDMAERMKHTRDFKAKGYKGNSRGNFIQAPFTTLEEMFKKLPENVGFNVEMKYPMLYESEQEEMDTYAVELNSFVDTVLKTVYDLGKKRNIIFSSFNPDICLLLSFKQPSIPILFLTDAGTSQVGDIRASSLQEAIRFASRWNLLGVVSAAEPLVNSPRLVKVVKDSGLVCVSYGVLNNDPVKVQEQVKQGIDAVIVDNVLAIRKGLTNSEEKAKGAIAPWKGPLDI</sequence>
<feature type="region of interest" description="Disordered" evidence="5">
    <location>
        <begin position="489"/>
        <end position="508"/>
    </location>
</feature>
<dbReference type="Pfam" id="PF25329">
    <property type="entry name" value="C2_GDE1"/>
    <property type="match status" value="1"/>
</dbReference>
<feature type="domain" description="SPX" evidence="6">
    <location>
        <begin position="1"/>
        <end position="46"/>
    </location>
</feature>
<dbReference type="PANTHER" id="PTHR22958">
    <property type="entry name" value="GLYCEROPHOSPHORYL DIESTER PHOSPHODIESTERASE"/>
    <property type="match status" value="1"/>
</dbReference>
<gene>
    <name evidence="8" type="ORF">PVAG01_07915</name>
</gene>
<evidence type="ECO:0000256" key="5">
    <source>
        <dbReference type="SAM" id="MobiDB-lite"/>
    </source>
</evidence>
<evidence type="ECO:0000256" key="2">
    <source>
        <dbReference type="ARBA" id="ARBA00022801"/>
    </source>
</evidence>
<dbReference type="SUPFAM" id="SSF51695">
    <property type="entry name" value="PLC-like phosphodiesterases"/>
    <property type="match status" value="1"/>
</dbReference>
<dbReference type="CDD" id="cd08606">
    <property type="entry name" value="GDPD_YPL110cp_fungi"/>
    <property type="match status" value="1"/>
</dbReference>
<evidence type="ECO:0000256" key="1">
    <source>
        <dbReference type="ARBA" id="ARBA00022737"/>
    </source>
</evidence>
<feature type="region of interest" description="Disordered" evidence="5">
    <location>
        <begin position="787"/>
        <end position="812"/>
    </location>
</feature>
<dbReference type="SMART" id="SM00248">
    <property type="entry name" value="ANK"/>
    <property type="match status" value="6"/>
</dbReference>
<feature type="repeat" description="ANK" evidence="4">
    <location>
        <begin position="428"/>
        <end position="460"/>
    </location>
</feature>
<proteinExistence type="predicted"/>
<comment type="caution">
    <text evidence="8">The sequence shown here is derived from an EMBL/GenBank/DDBJ whole genome shotgun (WGS) entry which is preliminary data.</text>
</comment>
<keyword evidence="2" id="KW-0378">Hydrolase</keyword>
<dbReference type="PROSITE" id="PS50297">
    <property type="entry name" value="ANK_REP_REGION"/>
    <property type="match status" value="2"/>
</dbReference>
<dbReference type="PANTHER" id="PTHR22958:SF1">
    <property type="entry name" value="GLYCEROPHOSPHOCHOLINE PHOSPHODIESTERASE GPCPD1"/>
    <property type="match status" value="1"/>
</dbReference>
<dbReference type="PROSITE" id="PS51704">
    <property type="entry name" value="GP_PDE"/>
    <property type="match status" value="1"/>
</dbReference>
<accession>A0ABR4PDR7</accession>
<evidence type="ECO:0000259" key="6">
    <source>
        <dbReference type="PROSITE" id="PS51382"/>
    </source>
</evidence>
<dbReference type="EMBL" id="JBFCZG010000006">
    <property type="protein sequence ID" value="KAL3421470.1"/>
    <property type="molecule type" value="Genomic_DNA"/>
</dbReference>
<dbReference type="InterPro" id="IPR030395">
    <property type="entry name" value="GP_PDE_dom"/>
</dbReference>
<evidence type="ECO:0000259" key="7">
    <source>
        <dbReference type="PROSITE" id="PS51704"/>
    </source>
</evidence>
<dbReference type="Gene3D" id="3.20.20.190">
    <property type="entry name" value="Phosphatidylinositol (PI) phosphodiesterase"/>
    <property type="match status" value="1"/>
</dbReference>
<dbReference type="PROSITE" id="PS50088">
    <property type="entry name" value="ANK_REPEAT"/>
    <property type="match status" value="3"/>
</dbReference>
<dbReference type="InterPro" id="IPR002110">
    <property type="entry name" value="Ankyrin_rpt"/>
</dbReference>
<feature type="region of interest" description="Disordered" evidence="5">
    <location>
        <begin position="199"/>
        <end position="237"/>
    </location>
</feature>
<dbReference type="PRINTS" id="PR01415">
    <property type="entry name" value="ANKYRIN"/>
</dbReference>
<organism evidence="8 9">
    <name type="scientific">Phlyctema vagabunda</name>
    <dbReference type="NCBI Taxonomy" id="108571"/>
    <lineage>
        <taxon>Eukaryota</taxon>
        <taxon>Fungi</taxon>
        <taxon>Dikarya</taxon>
        <taxon>Ascomycota</taxon>
        <taxon>Pezizomycotina</taxon>
        <taxon>Leotiomycetes</taxon>
        <taxon>Helotiales</taxon>
        <taxon>Dermateaceae</taxon>
        <taxon>Phlyctema</taxon>
    </lineage>
</organism>
<dbReference type="InterPro" id="IPR036770">
    <property type="entry name" value="Ankyrin_rpt-contain_sf"/>
</dbReference>
<name>A0ABR4PDR7_9HELO</name>
<evidence type="ECO:0000256" key="4">
    <source>
        <dbReference type="PROSITE-ProRule" id="PRU00023"/>
    </source>
</evidence>
<dbReference type="Proteomes" id="UP001629113">
    <property type="component" value="Unassembled WGS sequence"/>
</dbReference>
<reference evidence="8 9" key="1">
    <citation type="submission" date="2024-06" db="EMBL/GenBank/DDBJ databases">
        <title>Complete genome of Phlyctema vagabunda strain 19-DSS-EL-015.</title>
        <authorList>
            <person name="Fiorenzani C."/>
        </authorList>
    </citation>
    <scope>NUCLEOTIDE SEQUENCE [LARGE SCALE GENOMIC DNA]</scope>
    <source>
        <strain evidence="8 9">19-DSS-EL-015</strain>
    </source>
</reference>
<protein>
    <submittedName>
        <fullName evidence="8">Glycerophosphodiester phosphodiesterase GDE1</fullName>
    </submittedName>
</protein>
<dbReference type="Pfam" id="PF03009">
    <property type="entry name" value="GDPD"/>
    <property type="match status" value="1"/>
</dbReference>
<evidence type="ECO:0000313" key="9">
    <source>
        <dbReference type="Proteomes" id="UP001629113"/>
    </source>
</evidence>
<dbReference type="InterPro" id="IPR057506">
    <property type="entry name" value="C2_GPCPD1"/>
</dbReference>
<dbReference type="SUPFAM" id="SSF48403">
    <property type="entry name" value="Ankyrin repeat"/>
    <property type="match status" value="1"/>
</dbReference>
<evidence type="ECO:0000256" key="3">
    <source>
        <dbReference type="ARBA" id="ARBA00023043"/>
    </source>
</evidence>
<keyword evidence="1" id="KW-0677">Repeat</keyword>
<keyword evidence="3 4" id="KW-0040">ANK repeat</keyword>
<dbReference type="InterPro" id="IPR004331">
    <property type="entry name" value="SPX_dom"/>
</dbReference>